<evidence type="ECO:0000256" key="1">
    <source>
        <dbReference type="ARBA" id="ARBA00023242"/>
    </source>
</evidence>
<dbReference type="InterPro" id="IPR001005">
    <property type="entry name" value="SANT/Myb"/>
</dbReference>
<dbReference type="PANTHER" id="PTHR46734:SF1">
    <property type="entry name" value="TELOMERIC REPEAT-BINDING FACTOR 1"/>
    <property type="match status" value="1"/>
</dbReference>
<dbReference type="PROSITE" id="PS51294">
    <property type="entry name" value="HTH_MYB"/>
    <property type="match status" value="1"/>
</dbReference>
<feature type="compositionally biased region" description="Polar residues" evidence="2">
    <location>
        <begin position="509"/>
        <end position="527"/>
    </location>
</feature>
<dbReference type="GeneID" id="67020507"/>
<dbReference type="SUPFAM" id="SSF46689">
    <property type="entry name" value="Homeodomain-like"/>
    <property type="match status" value="2"/>
</dbReference>
<evidence type="ECO:0000259" key="3">
    <source>
        <dbReference type="PROSITE" id="PS50090"/>
    </source>
</evidence>
<dbReference type="InterPro" id="IPR017930">
    <property type="entry name" value="Myb_dom"/>
</dbReference>
<feature type="compositionally biased region" description="Low complexity" evidence="2">
    <location>
        <begin position="544"/>
        <end position="554"/>
    </location>
</feature>
<protein>
    <recommendedName>
        <fullName evidence="7">Myb-like domain-containing protein</fullName>
    </recommendedName>
</protein>
<keyword evidence="6" id="KW-1185">Reference proteome</keyword>
<sequence length="709" mass="77996">MEPRLNALLDISNQSSMPYIAEPPNMSSSGSQRPSHHADQSFVRPKALMLANTSPETSQSNDVRRDGHERLYPIRSMPSAPIAQVLNSEANVLGAAQSVSSTFASSTTPFSGRLVDLLLDSPDHARQRWDQEQQFLQPENTGCSTSVIKLPRLPQPPKRTAKRPRIPPLLQGLHQPPPLPPEGRLFPPITGEKNAFAGERGYDARFEESRGKDVDDHAFLEGGALDYSKTIQSAEHPSVSQAAPQSVSSSTPDAVHGADLTTNNVTGTLAPSQTKRGKKRNKWSEQETKDLLIGVSRYGIGNWKKILQDPDFAFNNRTAVDLKDRFRVCCPGEGLKPRQPRTKAKEKVNLDETASGLPNQTIHTHQHSLPISGHNNGNNLISNPPSPTENQPRGATRSKTTTHLDLAELGIREPFSKITRRPRRAFSARDDVNLLKGFEKYGSVWHLMRDDEDLDFATRHPTDLRDRFRIRYPDKYAKAGYKLKAKEKERTSSNQAHVQEQERHDDSAQPEQTFLVHSSSQQAQTQHPQHDSITMGGKDMHPSNNNNNNGANTNMSSHLPTPNNNNNNNHHNPALKSFNSSSYLSDPLPTLPFDDADPDLTQDMSTVGDESPITLSRNILRWADANPSSLYAFTPAVSSSSTSAGNMHGVGHSNKGEGGTSGGSNGFAGGGQQQQQQMEGGRGTALPEADTWLLGGERVQAFGMYRYRS</sequence>
<feature type="compositionally biased region" description="Gly residues" evidence="2">
    <location>
        <begin position="656"/>
        <end position="672"/>
    </location>
</feature>
<evidence type="ECO:0000256" key="2">
    <source>
        <dbReference type="SAM" id="MobiDB-lite"/>
    </source>
</evidence>
<gene>
    <name evidence="5" type="ORF">ALTATR162_LOCUS8400</name>
</gene>
<feature type="compositionally biased region" description="Polar residues" evidence="2">
    <location>
        <begin position="51"/>
        <end position="61"/>
    </location>
</feature>
<comment type="caution">
    <text evidence="5">The sequence shown here is derived from an EMBL/GenBank/DDBJ whole genome shotgun (WGS) entry which is preliminary data.</text>
</comment>
<dbReference type="AlphaFoldDB" id="A0A8J2I7M4"/>
<proteinExistence type="predicted"/>
<dbReference type="SMART" id="SM00717">
    <property type="entry name" value="SANT"/>
    <property type="match status" value="2"/>
</dbReference>
<feature type="region of interest" description="Disordered" evidence="2">
    <location>
        <begin position="637"/>
        <end position="690"/>
    </location>
</feature>
<feature type="region of interest" description="Disordered" evidence="2">
    <location>
        <begin position="151"/>
        <end position="194"/>
    </location>
</feature>
<dbReference type="InterPro" id="IPR052450">
    <property type="entry name" value="TRBD-Containing_Protein"/>
</dbReference>
<organism evidence="5 6">
    <name type="scientific">Alternaria atra</name>
    <dbReference type="NCBI Taxonomy" id="119953"/>
    <lineage>
        <taxon>Eukaryota</taxon>
        <taxon>Fungi</taxon>
        <taxon>Dikarya</taxon>
        <taxon>Ascomycota</taxon>
        <taxon>Pezizomycotina</taxon>
        <taxon>Dothideomycetes</taxon>
        <taxon>Pleosporomycetidae</taxon>
        <taxon>Pleosporales</taxon>
        <taxon>Pleosporineae</taxon>
        <taxon>Pleosporaceae</taxon>
        <taxon>Alternaria</taxon>
        <taxon>Alternaria sect. Ulocladioides</taxon>
    </lineage>
</organism>
<feature type="region of interest" description="Disordered" evidence="2">
    <location>
        <begin position="1"/>
        <end position="66"/>
    </location>
</feature>
<dbReference type="RefSeq" id="XP_043171965.1">
    <property type="nucleotide sequence ID" value="XM_043316030.1"/>
</dbReference>
<reference evidence="5" key="1">
    <citation type="submission" date="2021-05" db="EMBL/GenBank/DDBJ databases">
        <authorList>
            <person name="Stam R."/>
        </authorList>
    </citation>
    <scope>NUCLEOTIDE SEQUENCE</scope>
    <source>
        <strain evidence="5">CS162</strain>
    </source>
</reference>
<feature type="region of interest" description="Disordered" evidence="2">
    <location>
        <begin position="234"/>
        <end position="285"/>
    </location>
</feature>
<keyword evidence="1" id="KW-0539">Nucleus</keyword>
<accession>A0A8J2I7M4</accession>
<dbReference type="EMBL" id="CAJRGZ010000023">
    <property type="protein sequence ID" value="CAG5177832.1"/>
    <property type="molecule type" value="Genomic_DNA"/>
</dbReference>
<dbReference type="Gene3D" id="1.10.246.220">
    <property type="match status" value="1"/>
</dbReference>
<feature type="compositionally biased region" description="Low complexity" evidence="2">
    <location>
        <begin position="563"/>
        <end position="572"/>
    </location>
</feature>
<feature type="region of interest" description="Disordered" evidence="2">
    <location>
        <begin position="356"/>
        <end position="399"/>
    </location>
</feature>
<evidence type="ECO:0000259" key="4">
    <source>
        <dbReference type="PROSITE" id="PS51294"/>
    </source>
</evidence>
<name>A0A8J2I7M4_9PLEO</name>
<dbReference type="Pfam" id="PF00249">
    <property type="entry name" value="Myb_DNA-binding"/>
    <property type="match status" value="1"/>
</dbReference>
<dbReference type="CDD" id="cd11660">
    <property type="entry name" value="SANT_TRF"/>
    <property type="match status" value="1"/>
</dbReference>
<evidence type="ECO:0000313" key="5">
    <source>
        <dbReference type="EMBL" id="CAG5177832.1"/>
    </source>
</evidence>
<dbReference type="Proteomes" id="UP000676310">
    <property type="component" value="Unassembled WGS sequence"/>
</dbReference>
<dbReference type="InterPro" id="IPR009057">
    <property type="entry name" value="Homeodomain-like_sf"/>
</dbReference>
<dbReference type="Gene3D" id="1.10.10.60">
    <property type="entry name" value="Homeodomain-like"/>
    <property type="match status" value="1"/>
</dbReference>
<feature type="region of interest" description="Disordered" evidence="2">
    <location>
        <begin position="481"/>
        <end position="610"/>
    </location>
</feature>
<dbReference type="PANTHER" id="PTHR46734">
    <property type="entry name" value="TELOMERIC REPEAT-BINDING FACTOR 1 TERF1"/>
    <property type="match status" value="1"/>
</dbReference>
<dbReference type="PROSITE" id="PS50090">
    <property type="entry name" value="MYB_LIKE"/>
    <property type="match status" value="1"/>
</dbReference>
<feature type="domain" description="Myb-like" evidence="3">
    <location>
        <begin position="275"/>
        <end position="327"/>
    </location>
</feature>
<feature type="compositionally biased region" description="Polar residues" evidence="2">
    <location>
        <begin position="260"/>
        <end position="274"/>
    </location>
</feature>
<feature type="compositionally biased region" description="Low complexity" evidence="2">
    <location>
        <begin position="237"/>
        <end position="250"/>
    </location>
</feature>
<dbReference type="OrthoDB" id="608866at2759"/>
<evidence type="ECO:0008006" key="7">
    <source>
        <dbReference type="Google" id="ProtNLM"/>
    </source>
</evidence>
<feature type="domain" description="HTH myb-type" evidence="4">
    <location>
        <begin position="275"/>
        <end position="339"/>
    </location>
</feature>
<evidence type="ECO:0000313" key="6">
    <source>
        <dbReference type="Proteomes" id="UP000676310"/>
    </source>
</evidence>